<dbReference type="Gene3D" id="2.30.30.100">
    <property type="match status" value="2"/>
</dbReference>
<dbReference type="InterPro" id="IPR028994">
    <property type="entry name" value="Integrin_alpha_N"/>
</dbReference>
<dbReference type="Pfam" id="PF18911">
    <property type="entry name" value="PKD_4"/>
    <property type="match status" value="1"/>
</dbReference>
<dbReference type="PROSITE" id="PS50093">
    <property type="entry name" value="PKD"/>
    <property type="match status" value="1"/>
</dbReference>
<dbReference type="InterPro" id="IPR013517">
    <property type="entry name" value="FG-GAP"/>
</dbReference>
<feature type="domain" description="PKD" evidence="2">
    <location>
        <begin position="383"/>
        <end position="453"/>
    </location>
</feature>
<dbReference type="SMART" id="SM00089">
    <property type="entry name" value="PKD"/>
    <property type="match status" value="1"/>
</dbReference>
<evidence type="ECO:0000259" key="2">
    <source>
        <dbReference type="PROSITE" id="PS50093"/>
    </source>
</evidence>
<dbReference type="EMBL" id="VBOZ01000029">
    <property type="protein sequence ID" value="TMQ63848.1"/>
    <property type="molecule type" value="Genomic_DNA"/>
</dbReference>
<dbReference type="Gene3D" id="2.60.40.10">
    <property type="entry name" value="Immunoglobulins"/>
    <property type="match status" value="1"/>
</dbReference>
<accession>A0A538TJP6</accession>
<dbReference type="PANTHER" id="PTHR46580">
    <property type="entry name" value="SENSOR KINASE-RELATED"/>
    <property type="match status" value="1"/>
</dbReference>
<name>A0A538TJP6_UNCEI</name>
<evidence type="ECO:0000313" key="4">
    <source>
        <dbReference type="Proteomes" id="UP000317691"/>
    </source>
</evidence>
<dbReference type="PANTHER" id="PTHR46580:SF4">
    <property type="entry name" value="ATP_GTP-BINDING PROTEIN"/>
    <property type="match status" value="1"/>
</dbReference>
<organism evidence="3 4">
    <name type="scientific">Eiseniibacteriota bacterium</name>
    <dbReference type="NCBI Taxonomy" id="2212470"/>
    <lineage>
        <taxon>Bacteria</taxon>
        <taxon>Candidatus Eiseniibacteriota</taxon>
    </lineage>
</organism>
<gene>
    <name evidence="3" type="ORF">E6K79_09430</name>
</gene>
<evidence type="ECO:0000313" key="3">
    <source>
        <dbReference type="EMBL" id="TMQ63848.1"/>
    </source>
</evidence>
<dbReference type="InterPro" id="IPR000601">
    <property type="entry name" value="PKD_dom"/>
</dbReference>
<dbReference type="Gene3D" id="2.130.10.130">
    <property type="entry name" value="Integrin alpha, N-terminal"/>
    <property type="match status" value="1"/>
</dbReference>
<dbReference type="CDD" id="cd00146">
    <property type="entry name" value="PKD"/>
    <property type="match status" value="1"/>
</dbReference>
<dbReference type="SUPFAM" id="SSF49299">
    <property type="entry name" value="PKD domain"/>
    <property type="match status" value="1"/>
</dbReference>
<dbReference type="Pfam" id="PF13517">
    <property type="entry name" value="FG-GAP_3"/>
    <property type="match status" value="3"/>
</dbReference>
<proteinExistence type="predicted"/>
<keyword evidence="1" id="KW-0732">Signal</keyword>
<dbReference type="Gene3D" id="2.60.40.4070">
    <property type="match status" value="1"/>
</dbReference>
<dbReference type="SUPFAM" id="SSF69318">
    <property type="entry name" value="Integrin alpha N-terminal domain"/>
    <property type="match status" value="1"/>
</dbReference>
<dbReference type="Proteomes" id="UP000317691">
    <property type="component" value="Unassembled WGS sequence"/>
</dbReference>
<dbReference type="InterPro" id="IPR022409">
    <property type="entry name" value="PKD/Chitinase_dom"/>
</dbReference>
<comment type="caution">
    <text evidence="3">The sequence shown here is derived from an EMBL/GenBank/DDBJ whole genome shotgun (WGS) entry which is preliminary data.</text>
</comment>
<dbReference type="AlphaFoldDB" id="A0A538TJP6"/>
<sequence>MIGFSNRRRPAGGEPRNHTLSAILLFSVSLIGLSPSRAPGQPFAAPAHYATGSQPSHVEVGDLNGDGTLDLVTSHANSVSVLLGTGNGAFGAHVDYPTGVTGSLRMGDLNQDGKLDLLILSGSALSVLLGNGDGSFGPRTDYATRAGVYGQSPFLLAVADLNGDSKLDAIVAGWGILSIFLGNGDGTFGARMDNDMGWPVYSLAVADFNGDSNQDLAYPKGGGVTVLCGNGDGSFRGCGGAAISLARPGGEPYIIAVGDLNGDGKTDLATRVFDIDVMATLLGNGDGSFGQPIQWGSSSTDDIAKGDFNGDGHLDLVVTNPNAIEVFLGAGDGRTNGQVACAAGGPPGFTAPADLDGDGRLDLVTNLRGADSVAVMLNIRNRYPVANARGPYAGLVNQSIEFIGTGSSDPDGDALAYAWDFGDGRTATGPTPMHAYAAEGVFPVILQVTDTGGLSDDDPTTATVRSDVPVAIIAKNNGTVLDARKVRGYTKVAVEQAMVPYSSIVATSLRLTTDYPTPGTVTECAAEIKAGTSTLGDMNLNGVPDYMISFAESCVRDLFDGAPNNTTANIIVTGEVETSSGTAPLRGVKTVTVRTAHSSAPIHASASPNPFNPETAISYTVNSAGPVTLRIFSIDGRLIRTLKHGEMTTAGTHEVWWNGANDRSEPVSSGIYFVRTDQVLGDRELSAVLKLTLTK</sequence>
<evidence type="ECO:0000256" key="1">
    <source>
        <dbReference type="ARBA" id="ARBA00022729"/>
    </source>
</evidence>
<protein>
    <submittedName>
        <fullName evidence="3">PKD domain-containing protein</fullName>
    </submittedName>
</protein>
<reference evidence="3 4" key="1">
    <citation type="journal article" date="2019" name="Nat. Microbiol.">
        <title>Mediterranean grassland soil C-N compound turnover is dependent on rainfall and depth, and is mediated by genomically divergent microorganisms.</title>
        <authorList>
            <person name="Diamond S."/>
            <person name="Andeer P.F."/>
            <person name="Li Z."/>
            <person name="Crits-Christoph A."/>
            <person name="Burstein D."/>
            <person name="Anantharaman K."/>
            <person name="Lane K.R."/>
            <person name="Thomas B.C."/>
            <person name="Pan C."/>
            <person name="Northen T.R."/>
            <person name="Banfield J.F."/>
        </authorList>
    </citation>
    <scope>NUCLEOTIDE SEQUENCE [LARGE SCALE GENOMIC DNA]</scope>
    <source>
        <strain evidence="3">WS_9</strain>
    </source>
</reference>
<dbReference type="InterPro" id="IPR035986">
    <property type="entry name" value="PKD_dom_sf"/>
</dbReference>
<dbReference type="InterPro" id="IPR013783">
    <property type="entry name" value="Ig-like_fold"/>
</dbReference>